<dbReference type="Pfam" id="PF14492">
    <property type="entry name" value="EFG_III"/>
    <property type="match status" value="1"/>
</dbReference>
<proteinExistence type="inferred from homology"/>
<dbReference type="InterPro" id="IPR005225">
    <property type="entry name" value="Small_GTP-bd"/>
</dbReference>
<dbReference type="PROSITE" id="PS51722">
    <property type="entry name" value="G_TR_2"/>
    <property type="match status" value="1"/>
</dbReference>
<dbReference type="FunFam" id="3.40.50.300:FF:000029">
    <property type="entry name" value="Elongation factor G"/>
    <property type="match status" value="1"/>
</dbReference>
<feature type="binding site" evidence="7">
    <location>
        <begin position="81"/>
        <end position="85"/>
    </location>
    <ligand>
        <name>GTP</name>
        <dbReference type="ChEBI" id="CHEBI:37565"/>
    </ligand>
</feature>
<evidence type="ECO:0000256" key="4">
    <source>
        <dbReference type="ARBA" id="ARBA00022917"/>
    </source>
</evidence>
<dbReference type="Gene3D" id="3.30.70.240">
    <property type="match status" value="1"/>
</dbReference>
<dbReference type="SMART" id="SM00889">
    <property type="entry name" value="EFG_IV"/>
    <property type="match status" value="1"/>
</dbReference>
<dbReference type="GO" id="GO:0005737">
    <property type="term" value="C:cytoplasm"/>
    <property type="evidence" value="ECO:0007669"/>
    <property type="project" value="UniProtKB-SubCell"/>
</dbReference>
<dbReference type="NCBIfam" id="NF009379">
    <property type="entry name" value="PRK12740.1-3"/>
    <property type="match status" value="1"/>
</dbReference>
<dbReference type="FunFam" id="3.30.230.10:FF:000003">
    <property type="entry name" value="Elongation factor G"/>
    <property type="match status" value="1"/>
</dbReference>
<dbReference type="CDD" id="cd03713">
    <property type="entry name" value="EFG_mtEFG_C"/>
    <property type="match status" value="1"/>
</dbReference>
<dbReference type="EMBL" id="RBIL01000001">
    <property type="protein sequence ID" value="RKQ93530.1"/>
    <property type="molecule type" value="Genomic_DNA"/>
</dbReference>
<dbReference type="CDD" id="cd04088">
    <property type="entry name" value="EFG_mtEFG_II"/>
    <property type="match status" value="1"/>
</dbReference>
<keyword evidence="4 7" id="KW-0648">Protein biosynthesis</keyword>
<dbReference type="Gene3D" id="3.30.70.870">
    <property type="entry name" value="Elongation Factor G (Translational Gtpase), domain 3"/>
    <property type="match status" value="1"/>
</dbReference>
<dbReference type="Gene3D" id="3.30.230.10">
    <property type="match status" value="1"/>
</dbReference>
<evidence type="ECO:0000256" key="7">
    <source>
        <dbReference type="HAMAP-Rule" id="MF_00054"/>
    </source>
</evidence>
<dbReference type="GO" id="GO:0032790">
    <property type="term" value="P:ribosome disassembly"/>
    <property type="evidence" value="ECO:0007669"/>
    <property type="project" value="TreeGrafter"/>
</dbReference>
<dbReference type="PROSITE" id="PS00301">
    <property type="entry name" value="G_TR_1"/>
    <property type="match status" value="1"/>
</dbReference>
<dbReference type="InterPro" id="IPR000795">
    <property type="entry name" value="T_Tr_GTP-bd_dom"/>
</dbReference>
<accession>A0A660LHR6</accession>
<keyword evidence="5 7" id="KW-0342">GTP-binding</keyword>
<reference evidence="10 11" key="1">
    <citation type="submission" date="2018-10" db="EMBL/GenBank/DDBJ databases">
        <title>Genomic Encyclopedia of Archaeal and Bacterial Type Strains, Phase II (KMG-II): from individual species to whole genera.</title>
        <authorList>
            <person name="Goeker M."/>
        </authorList>
    </citation>
    <scope>NUCLEOTIDE SEQUENCE [LARGE SCALE GENOMIC DNA]</scope>
    <source>
        <strain evidence="10 11">DSM 14954</strain>
    </source>
</reference>
<protein>
    <recommendedName>
        <fullName evidence="7 8">Elongation factor G</fullName>
        <shortName evidence="7">EF-G</shortName>
    </recommendedName>
</protein>
<dbReference type="SMART" id="SM00838">
    <property type="entry name" value="EFG_C"/>
    <property type="match status" value="1"/>
</dbReference>
<comment type="function">
    <text evidence="6 7">Catalyzes the GTP-dependent ribosomal translocation step during translation elongation. During this step, the ribosome changes from the pre-translocational (PRE) to the post-translocational (POST) state as the newly formed A-site-bound peptidyl-tRNA and P-site-bound deacylated tRNA move to the P and E sites, respectively. Catalyzes the coordinated movement of the two tRNA molecules, the mRNA and conformational changes in the ribosome.</text>
</comment>
<dbReference type="Pfam" id="PF00009">
    <property type="entry name" value="GTP_EFTU"/>
    <property type="match status" value="1"/>
</dbReference>
<organism evidence="10 11">
    <name type="scientific">Solirubrobacter pauli</name>
    <dbReference type="NCBI Taxonomy" id="166793"/>
    <lineage>
        <taxon>Bacteria</taxon>
        <taxon>Bacillati</taxon>
        <taxon>Actinomycetota</taxon>
        <taxon>Thermoleophilia</taxon>
        <taxon>Solirubrobacterales</taxon>
        <taxon>Solirubrobacteraceae</taxon>
        <taxon>Solirubrobacter</taxon>
    </lineage>
</organism>
<dbReference type="NCBIfam" id="TIGR00484">
    <property type="entry name" value="EF-G"/>
    <property type="match status" value="1"/>
</dbReference>
<dbReference type="RefSeq" id="WP_121251741.1">
    <property type="nucleotide sequence ID" value="NZ_RBIL01000001.1"/>
</dbReference>
<evidence type="ECO:0000256" key="6">
    <source>
        <dbReference type="ARBA" id="ARBA00024731"/>
    </source>
</evidence>
<sequence length="699" mass="76786">MPRKFTLEKTRNIGIMAHIDAGKTTTTERILYYTGKSHKLGEVHEGAATMDWMEQEQERGITITSAATTCEWDNHRINIIDTPGHVDFTVEVERSLRVLDGAVALFDSVAGVEPQSETVWRQADKYQVPRIAYINKMDRIGADFERGVQTMIDRLGAHPVPIQLPIGAESEFLGIIDLIEMKAVVYNDDLGKDVVVKDIPEDLLDEANAAREHLLEEVSHYDDELVEMILEDQEIPTARLVAAIRKATLSSQLTPVLCGSSFKNKGVQPLLDAVIAFLPSPLDVPAVTGLEPVRGGEDVEATRTASDNEPFAALAFKIMADPYVGKLTYFRVYSGKLEAGSRVLNVSTGKNERIGRILMMHANDREDVTEVYAGDIAAAVGIKQVVTGDTLAAPDKPIKLEAITFDDPVISVAIEPKTKSDQEKMSVALGRLAEEDPTFQVRTNEESGQTEISGMGELHLEVLVDRMMREYKVEANVGRPQVSYRETVRGTAEKVEGRHVRQTGGSGQYGIVYINIEPAPGEGFDFVNKIKGGSIPTEYIPSIEKGVEESLSNGIRAGYPVVDVRVTLVDGKFHDTDSSEIAFKIAGSLAFKEAAKRAKPVLLEPVFAVEVVTPEEYMGDVIGDLNRRRGRVNGMEPRGNAQVVSAHVPLSEMFGYATDVRTMSQGRATYTMQFDKYEEVPPNIAEKVIEGRTGEPVPA</sequence>
<dbReference type="InterPro" id="IPR041095">
    <property type="entry name" value="EFG_II"/>
</dbReference>
<dbReference type="PANTHER" id="PTHR43261:SF1">
    <property type="entry name" value="RIBOSOME-RELEASING FACTOR 2, MITOCHONDRIAL"/>
    <property type="match status" value="1"/>
</dbReference>
<feature type="binding site" evidence="7">
    <location>
        <begin position="135"/>
        <end position="138"/>
    </location>
    <ligand>
        <name>GTP</name>
        <dbReference type="ChEBI" id="CHEBI:37565"/>
    </ligand>
</feature>
<evidence type="ECO:0000256" key="1">
    <source>
        <dbReference type="ARBA" id="ARBA00005870"/>
    </source>
</evidence>
<keyword evidence="2 7" id="KW-0547">Nucleotide-binding</keyword>
<evidence type="ECO:0000256" key="8">
    <source>
        <dbReference type="NCBIfam" id="TIGR00484"/>
    </source>
</evidence>
<dbReference type="GO" id="GO:0003924">
    <property type="term" value="F:GTPase activity"/>
    <property type="evidence" value="ECO:0007669"/>
    <property type="project" value="InterPro"/>
</dbReference>
<dbReference type="Pfam" id="PF03144">
    <property type="entry name" value="GTP_EFTU_D2"/>
    <property type="match status" value="1"/>
</dbReference>
<dbReference type="Gene3D" id="2.40.30.10">
    <property type="entry name" value="Translation factors"/>
    <property type="match status" value="1"/>
</dbReference>
<dbReference type="CDD" id="cd01434">
    <property type="entry name" value="EFG_mtEFG1_IV"/>
    <property type="match status" value="1"/>
</dbReference>
<dbReference type="OrthoDB" id="9801472at2"/>
<dbReference type="CDD" id="cd16262">
    <property type="entry name" value="EFG_III"/>
    <property type="match status" value="1"/>
</dbReference>
<dbReference type="InterPro" id="IPR004540">
    <property type="entry name" value="Transl_elong_EFG/EF2"/>
</dbReference>
<dbReference type="InterPro" id="IPR000640">
    <property type="entry name" value="EFG_V-like"/>
</dbReference>
<dbReference type="InterPro" id="IPR031157">
    <property type="entry name" value="G_TR_CS"/>
</dbReference>
<dbReference type="SUPFAM" id="SSF50447">
    <property type="entry name" value="Translation proteins"/>
    <property type="match status" value="1"/>
</dbReference>
<dbReference type="InterPro" id="IPR020568">
    <property type="entry name" value="Ribosomal_Su5_D2-typ_SF"/>
</dbReference>
<dbReference type="InterPro" id="IPR027417">
    <property type="entry name" value="P-loop_NTPase"/>
</dbReference>
<dbReference type="CDD" id="cd01886">
    <property type="entry name" value="EF-G"/>
    <property type="match status" value="1"/>
</dbReference>
<dbReference type="InterPro" id="IPR009022">
    <property type="entry name" value="EFG_III"/>
</dbReference>
<keyword evidence="11" id="KW-1185">Reference proteome</keyword>
<evidence type="ECO:0000259" key="9">
    <source>
        <dbReference type="PROSITE" id="PS51722"/>
    </source>
</evidence>
<comment type="similarity">
    <text evidence="1 7">Belongs to the TRAFAC class translation factor GTPase superfamily. Classic translation factor GTPase family. EF-G/EF-2 subfamily.</text>
</comment>
<dbReference type="GO" id="GO:0005525">
    <property type="term" value="F:GTP binding"/>
    <property type="evidence" value="ECO:0007669"/>
    <property type="project" value="UniProtKB-UniRule"/>
</dbReference>
<dbReference type="InterPro" id="IPR035649">
    <property type="entry name" value="EFG_V"/>
</dbReference>
<dbReference type="SUPFAM" id="SSF54980">
    <property type="entry name" value="EF-G C-terminal domain-like"/>
    <property type="match status" value="2"/>
</dbReference>
<dbReference type="NCBIfam" id="NF009381">
    <property type="entry name" value="PRK12740.1-5"/>
    <property type="match status" value="1"/>
</dbReference>
<comment type="subcellular location">
    <subcellularLocation>
        <location evidence="7">Cytoplasm</location>
    </subcellularLocation>
</comment>
<feature type="binding site" evidence="7">
    <location>
        <begin position="17"/>
        <end position="24"/>
    </location>
    <ligand>
        <name>GTP</name>
        <dbReference type="ChEBI" id="CHEBI:37565"/>
    </ligand>
</feature>
<keyword evidence="7" id="KW-0963">Cytoplasm</keyword>
<evidence type="ECO:0000313" key="10">
    <source>
        <dbReference type="EMBL" id="RKQ93530.1"/>
    </source>
</evidence>
<feature type="domain" description="Tr-type G" evidence="9">
    <location>
        <begin position="8"/>
        <end position="282"/>
    </location>
</feature>
<dbReference type="GO" id="GO:0003746">
    <property type="term" value="F:translation elongation factor activity"/>
    <property type="evidence" value="ECO:0007669"/>
    <property type="project" value="UniProtKB-UniRule"/>
</dbReference>
<dbReference type="InterPro" id="IPR014721">
    <property type="entry name" value="Ribsml_uS5_D2-typ_fold_subgr"/>
</dbReference>
<dbReference type="Gene3D" id="3.40.50.300">
    <property type="entry name" value="P-loop containing nucleotide triphosphate hydrolases"/>
    <property type="match status" value="1"/>
</dbReference>
<evidence type="ECO:0000256" key="5">
    <source>
        <dbReference type="ARBA" id="ARBA00023134"/>
    </source>
</evidence>
<dbReference type="SUPFAM" id="SSF54211">
    <property type="entry name" value="Ribosomal protein S5 domain 2-like"/>
    <property type="match status" value="1"/>
</dbReference>
<dbReference type="Pfam" id="PF03764">
    <property type="entry name" value="EFG_IV"/>
    <property type="match status" value="1"/>
</dbReference>
<dbReference type="InterPro" id="IPR005517">
    <property type="entry name" value="Transl_elong_EFG/EF2_IV"/>
</dbReference>
<dbReference type="NCBIfam" id="TIGR00231">
    <property type="entry name" value="small_GTP"/>
    <property type="match status" value="1"/>
</dbReference>
<dbReference type="PANTHER" id="PTHR43261">
    <property type="entry name" value="TRANSLATION ELONGATION FACTOR G-RELATED"/>
    <property type="match status" value="1"/>
</dbReference>
<dbReference type="InterPro" id="IPR009000">
    <property type="entry name" value="Transl_B-barrel_sf"/>
</dbReference>
<dbReference type="PRINTS" id="PR00315">
    <property type="entry name" value="ELONGATNFCT"/>
</dbReference>
<keyword evidence="3 7" id="KW-0251">Elongation factor</keyword>
<gene>
    <name evidence="7" type="primary">fusA</name>
    <name evidence="10" type="ORF">C8N24_3398</name>
</gene>
<dbReference type="InterPro" id="IPR004161">
    <property type="entry name" value="EFTu-like_2"/>
</dbReference>
<comment type="caution">
    <text evidence="10">The sequence shown here is derived from an EMBL/GenBank/DDBJ whole genome shotgun (WGS) entry which is preliminary data.</text>
</comment>
<dbReference type="FunFam" id="3.30.70.240:FF:000001">
    <property type="entry name" value="Elongation factor G"/>
    <property type="match status" value="1"/>
</dbReference>
<name>A0A660LHR6_9ACTN</name>
<dbReference type="FunFam" id="3.30.70.870:FF:000001">
    <property type="entry name" value="Elongation factor G"/>
    <property type="match status" value="1"/>
</dbReference>
<dbReference type="Proteomes" id="UP000278962">
    <property type="component" value="Unassembled WGS sequence"/>
</dbReference>
<evidence type="ECO:0000256" key="3">
    <source>
        <dbReference type="ARBA" id="ARBA00022768"/>
    </source>
</evidence>
<dbReference type="FunFam" id="2.40.30.10:FF:000006">
    <property type="entry name" value="Elongation factor G"/>
    <property type="match status" value="1"/>
</dbReference>
<dbReference type="InterPro" id="IPR047872">
    <property type="entry name" value="EFG_IV"/>
</dbReference>
<dbReference type="HAMAP" id="MF_00054_B">
    <property type="entry name" value="EF_G_EF_2_B"/>
    <property type="match status" value="1"/>
</dbReference>
<evidence type="ECO:0000313" key="11">
    <source>
        <dbReference type="Proteomes" id="UP000278962"/>
    </source>
</evidence>
<dbReference type="InterPro" id="IPR035647">
    <property type="entry name" value="EFG_III/V"/>
</dbReference>
<dbReference type="Pfam" id="PF00679">
    <property type="entry name" value="EFG_C"/>
    <property type="match status" value="1"/>
</dbReference>
<dbReference type="AlphaFoldDB" id="A0A660LHR6"/>
<dbReference type="SUPFAM" id="SSF52540">
    <property type="entry name" value="P-loop containing nucleoside triphosphate hydrolases"/>
    <property type="match status" value="1"/>
</dbReference>
<evidence type="ECO:0000256" key="2">
    <source>
        <dbReference type="ARBA" id="ARBA00022741"/>
    </source>
</evidence>